<feature type="compositionally biased region" description="Polar residues" evidence="1">
    <location>
        <begin position="109"/>
        <end position="123"/>
    </location>
</feature>
<proteinExistence type="predicted"/>
<sequence length="171" mass="18602">MASDWVPPTSHMANTEAIKSWTIMVVNQELKLELEMEMNGGQAFGLTESLHYGNLVTRFQRPHHSEQIDCRNGTGLTGAFEVVSGVGSRNHGVPETEEELGRGREAKGSSRSRTQYFFSSKQMSRGVERGGAGGERPQPDPTWAGACDGSTRKLLAPTANSFLPMSVSAEM</sequence>
<protein>
    <submittedName>
        <fullName evidence="2">Uncharacterized protein</fullName>
    </submittedName>
</protein>
<evidence type="ECO:0000313" key="2">
    <source>
        <dbReference type="EMBL" id="OAE33321.1"/>
    </source>
</evidence>
<dbReference type="EMBL" id="LVLJ01000668">
    <property type="protein sequence ID" value="OAE33321.1"/>
    <property type="molecule type" value="Genomic_DNA"/>
</dbReference>
<accession>A0A176WL14</accession>
<evidence type="ECO:0000256" key="1">
    <source>
        <dbReference type="SAM" id="MobiDB-lite"/>
    </source>
</evidence>
<organism evidence="2 3">
    <name type="scientific">Marchantia polymorpha subsp. ruderalis</name>
    <dbReference type="NCBI Taxonomy" id="1480154"/>
    <lineage>
        <taxon>Eukaryota</taxon>
        <taxon>Viridiplantae</taxon>
        <taxon>Streptophyta</taxon>
        <taxon>Embryophyta</taxon>
        <taxon>Marchantiophyta</taxon>
        <taxon>Marchantiopsida</taxon>
        <taxon>Marchantiidae</taxon>
        <taxon>Marchantiales</taxon>
        <taxon>Marchantiaceae</taxon>
        <taxon>Marchantia</taxon>
    </lineage>
</organism>
<feature type="region of interest" description="Disordered" evidence="1">
    <location>
        <begin position="86"/>
        <end position="143"/>
    </location>
</feature>
<reference evidence="2" key="1">
    <citation type="submission" date="2016-03" db="EMBL/GenBank/DDBJ databases">
        <title>Mechanisms controlling the formation of the plant cell surface in tip-growing cells are functionally conserved among land plants.</title>
        <authorList>
            <person name="Honkanen S."/>
            <person name="Jones V.A."/>
            <person name="Morieri G."/>
            <person name="Champion C."/>
            <person name="Hetherington A.J."/>
            <person name="Kelly S."/>
            <person name="Saint-Marcoux D."/>
            <person name="Proust H."/>
            <person name="Prescott H."/>
            <person name="Dolan L."/>
        </authorList>
    </citation>
    <scope>NUCLEOTIDE SEQUENCE [LARGE SCALE GENOMIC DNA]</scope>
    <source>
        <tissue evidence="2">Whole gametophyte</tissue>
    </source>
</reference>
<comment type="caution">
    <text evidence="2">The sequence shown here is derived from an EMBL/GenBank/DDBJ whole genome shotgun (WGS) entry which is preliminary data.</text>
</comment>
<dbReference type="Proteomes" id="UP000077202">
    <property type="component" value="Unassembled WGS sequence"/>
</dbReference>
<dbReference type="AlphaFoldDB" id="A0A176WL14"/>
<name>A0A176WL14_MARPO</name>
<gene>
    <name evidence="2" type="ORF">AXG93_1200s1830</name>
</gene>
<evidence type="ECO:0000313" key="3">
    <source>
        <dbReference type="Proteomes" id="UP000077202"/>
    </source>
</evidence>
<keyword evidence="3" id="KW-1185">Reference proteome</keyword>
<feature type="compositionally biased region" description="Basic and acidic residues" evidence="1">
    <location>
        <begin position="99"/>
        <end position="108"/>
    </location>
</feature>